<evidence type="ECO:0000313" key="1">
    <source>
        <dbReference type="EMBL" id="EPR35941.1"/>
    </source>
</evidence>
<proteinExistence type="predicted"/>
<dbReference type="Proteomes" id="UP000014977">
    <property type="component" value="Unassembled WGS sequence"/>
</dbReference>
<name>S7TGN0_DESML</name>
<dbReference type="RefSeq" id="WP_020877757.1">
    <property type="nucleotide sequence ID" value="NZ_ATHJ01000105.1"/>
</dbReference>
<reference evidence="1 2" key="1">
    <citation type="journal article" date="2013" name="Genome Announc.">
        <title>Draft genome sequences for three mercury-methylating, sulfate-reducing bacteria.</title>
        <authorList>
            <person name="Brown S.D."/>
            <person name="Hurt R.A.Jr."/>
            <person name="Gilmour C.C."/>
            <person name="Elias D.A."/>
        </authorList>
    </citation>
    <scope>NUCLEOTIDE SEQUENCE [LARGE SCALE GENOMIC DNA]</scope>
    <source>
        <strain evidence="1 2">DSM 2059</strain>
    </source>
</reference>
<sequence>MHPYRPRTPYWILPWTVLLFLPLVWTGCASAVAGRFADSLSAAILDANDLETVETGGPAYLLMIDGFLREDPHDESLLLSAANLYAAYAGLYVTDPARKRKLTDKALDYALTAFCIRNRKGCDLRKASFEDFRKTVAAAKTADVPVIYTLGATWAAWIEAHRDDWDAVAEISRVDALMTRVIALDEGYRDGGAHQYLAILATLLPPALGGRPEIGRHHFERAVALSEGKNLMVKVTYARRYARLVFDRGLHDRLLTEVIEADPEVAGHTLVNTMAQKEARLLLDNADDYF</sequence>
<dbReference type="AlphaFoldDB" id="S7TGN0"/>
<evidence type="ECO:0000313" key="2">
    <source>
        <dbReference type="Proteomes" id="UP000014977"/>
    </source>
</evidence>
<protein>
    <recommendedName>
        <fullName evidence="3">Lipoprotein</fullName>
    </recommendedName>
</protein>
<dbReference type="PATRIC" id="fig|1121405.3.peg.3365"/>
<gene>
    <name evidence="1" type="ORF">dsmv_0646</name>
</gene>
<dbReference type="eggNOG" id="ENOG502Z7TM">
    <property type="taxonomic scope" value="Bacteria"/>
</dbReference>
<organism evidence="1 2">
    <name type="scientific">Desulfococcus multivorans DSM 2059</name>
    <dbReference type="NCBI Taxonomy" id="1121405"/>
    <lineage>
        <taxon>Bacteria</taxon>
        <taxon>Pseudomonadati</taxon>
        <taxon>Thermodesulfobacteriota</taxon>
        <taxon>Desulfobacteria</taxon>
        <taxon>Desulfobacterales</taxon>
        <taxon>Desulfococcaceae</taxon>
        <taxon>Desulfococcus</taxon>
    </lineage>
</organism>
<keyword evidence="2" id="KW-1185">Reference proteome</keyword>
<dbReference type="InterPro" id="IPR038537">
    <property type="entry name" value="TatT_sf"/>
</dbReference>
<evidence type="ECO:0008006" key="3">
    <source>
        <dbReference type="Google" id="ProtNLM"/>
    </source>
</evidence>
<comment type="caution">
    <text evidence="1">The sequence shown here is derived from an EMBL/GenBank/DDBJ whole genome shotgun (WGS) entry which is preliminary data.</text>
</comment>
<dbReference type="PROSITE" id="PS51257">
    <property type="entry name" value="PROKAR_LIPOPROTEIN"/>
    <property type="match status" value="1"/>
</dbReference>
<dbReference type="OrthoDB" id="191213at2"/>
<dbReference type="Gene3D" id="1.25.40.920">
    <property type="entry name" value="TRAP transporter T-component"/>
    <property type="match status" value="1"/>
</dbReference>
<dbReference type="Pfam" id="PF16811">
    <property type="entry name" value="TAtT"/>
    <property type="match status" value="1"/>
</dbReference>
<dbReference type="EMBL" id="ATHJ01000105">
    <property type="protein sequence ID" value="EPR35941.1"/>
    <property type="molecule type" value="Genomic_DNA"/>
</dbReference>
<accession>S7TGN0</accession>
<dbReference type="STRING" id="897.B2D07_15880"/>
<dbReference type="InterPro" id="IPR031823">
    <property type="entry name" value="TatT"/>
</dbReference>